<keyword evidence="8" id="KW-1185">Reference proteome</keyword>
<dbReference type="Pfam" id="PF07690">
    <property type="entry name" value="MFS_1"/>
    <property type="match status" value="1"/>
</dbReference>
<dbReference type="InterPro" id="IPR036259">
    <property type="entry name" value="MFS_trans_sf"/>
</dbReference>
<feature type="transmembrane region" description="Helical" evidence="5">
    <location>
        <begin position="35"/>
        <end position="56"/>
    </location>
</feature>
<keyword evidence="3 5" id="KW-1133">Transmembrane helix</keyword>
<dbReference type="PROSITE" id="PS50850">
    <property type="entry name" value="MFS"/>
    <property type="match status" value="1"/>
</dbReference>
<evidence type="ECO:0000256" key="4">
    <source>
        <dbReference type="ARBA" id="ARBA00023136"/>
    </source>
</evidence>
<evidence type="ECO:0000256" key="2">
    <source>
        <dbReference type="ARBA" id="ARBA00022692"/>
    </source>
</evidence>
<name>A0A1X7RR21_ZYMT9</name>
<dbReference type="PANTHER" id="PTHR23501">
    <property type="entry name" value="MAJOR FACILITATOR SUPERFAMILY"/>
    <property type="match status" value="1"/>
</dbReference>
<feature type="transmembrane region" description="Helical" evidence="5">
    <location>
        <begin position="68"/>
        <end position="89"/>
    </location>
</feature>
<protein>
    <recommendedName>
        <fullName evidence="6">Major facilitator superfamily (MFS) profile domain-containing protein</fullName>
    </recommendedName>
</protein>
<feature type="domain" description="Major facilitator superfamily (MFS) profile" evidence="6">
    <location>
        <begin position="1"/>
        <end position="158"/>
    </location>
</feature>
<evidence type="ECO:0000313" key="8">
    <source>
        <dbReference type="Proteomes" id="UP000215127"/>
    </source>
</evidence>
<comment type="subcellular location">
    <subcellularLocation>
        <location evidence="1">Membrane</location>
        <topology evidence="1">Multi-pass membrane protein</topology>
    </subcellularLocation>
</comment>
<accession>A0A1X7RR21</accession>
<dbReference type="InterPro" id="IPR011701">
    <property type="entry name" value="MFS"/>
</dbReference>
<dbReference type="InterPro" id="IPR020846">
    <property type="entry name" value="MFS_dom"/>
</dbReference>
<dbReference type="PANTHER" id="PTHR23501:SF198">
    <property type="entry name" value="AZOLE RESISTANCE PROTEIN 1-RELATED"/>
    <property type="match status" value="1"/>
</dbReference>
<proteinExistence type="predicted"/>
<dbReference type="Gene3D" id="1.20.1720.10">
    <property type="entry name" value="Multidrug resistance protein D"/>
    <property type="match status" value="1"/>
</dbReference>
<sequence>MYTLFPGKRVFLGSNVIALIGSLLCATAASSRMFVAGRAVTGVGFAGLLSGVFAVLNEVLPRQKRPVFAASLACVESVAIIAAPIVGGALTQSLGWRWCFWINLPIGAVSLTSIFFLFPDSPAAPRGHLSLRQKLQELDLISNCLFIPSLTALFLALS</sequence>
<feature type="transmembrane region" description="Helical" evidence="5">
    <location>
        <begin position="138"/>
        <end position="157"/>
    </location>
</feature>
<evidence type="ECO:0000256" key="5">
    <source>
        <dbReference type="SAM" id="Phobius"/>
    </source>
</evidence>
<feature type="transmembrane region" description="Helical" evidence="5">
    <location>
        <begin position="95"/>
        <end position="118"/>
    </location>
</feature>
<dbReference type="EMBL" id="LT853694">
    <property type="protein sequence ID" value="SMQ49437.1"/>
    <property type="molecule type" value="Genomic_DNA"/>
</dbReference>
<dbReference type="GO" id="GO:0005886">
    <property type="term" value="C:plasma membrane"/>
    <property type="evidence" value="ECO:0007669"/>
    <property type="project" value="TreeGrafter"/>
</dbReference>
<organism evidence="7 8">
    <name type="scientific">Zymoseptoria tritici (strain ST99CH_3D7)</name>
    <dbReference type="NCBI Taxonomy" id="1276538"/>
    <lineage>
        <taxon>Eukaryota</taxon>
        <taxon>Fungi</taxon>
        <taxon>Dikarya</taxon>
        <taxon>Ascomycota</taxon>
        <taxon>Pezizomycotina</taxon>
        <taxon>Dothideomycetes</taxon>
        <taxon>Dothideomycetidae</taxon>
        <taxon>Mycosphaerellales</taxon>
        <taxon>Mycosphaerellaceae</taxon>
        <taxon>Zymoseptoria</taxon>
    </lineage>
</organism>
<keyword evidence="2 5" id="KW-0812">Transmembrane</keyword>
<gene>
    <name evidence="7" type="ORF">ZT3D7_G4588</name>
</gene>
<dbReference type="Proteomes" id="UP000215127">
    <property type="component" value="Chromosome 3"/>
</dbReference>
<reference evidence="7 8" key="1">
    <citation type="submission" date="2016-06" db="EMBL/GenBank/DDBJ databases">
        <authorList>
            <person name="Kjaerup R.B."/>
            <person name="Dalgaard T.S."/>
            <person name="Juul-Madsen H.R."/>
        </authorList>
    </citation>
    <scope>NUCLEOTIDE SEQUENCE [LARGE SCALE GENOMIC DNA]</scope>
</reference>
<evidence type="ECO:0000256" key="1">
    <source>
        <dbReference type="ARBA" id="ARBA00004141"/>
    </source>
</evidence>
<evidence type="ECO:0000313" key="7">
    <source>
        <dbReference type="EMBL" id="SMQ49437.1"/>
    </source>
</evidence>
<keyword evidence="4 5" id="KW-0472">Membrane</keyword>
<dbReference type="STRING" id="1276538.A0A1X7RR21"/>
<evidence type="ECO:0000256" key="3">
    <source>
        <dbReference type="ARBA" id="ARBA00022989"/>
    </source>
</evidence>
<dbReference type="SUPFAM" id="SSF103473">
    <property type="entry name" value="MFS general substrate transporter"/>
    <property type="match status" value="1"/>
</dbReference>
<dbReference type="GO" id="GO:0022857">
    <property type="term" value="F:transmembrane transporter activity"/>
    <property type="evidence" value="ECO:0007669"/>
    <property type="project" value="InterPro"/>
</dbReference>
<evidence type="ECO:0000259" key="6">
    <source>
        <dbReference type="PROSITE" id="PS50850"/>
    </source>
</evidence>
<feature type="transmembrane region" description="Helical" evidence="5">
    <location>
        <begin position="12"/>
        <end position="29"/>
    </location>
</feature>
<dbReference type="AlphaFoldDB" id="A0A1X7RR21"/>